<dbReference type="AlphaFoldDB" id="M6KEE4"/>
<keyword evidence="1" id="KW-1133">Transmembrane helix</keyword>
<feature type="transmembrane region" description="Helical" evidence="1">
    <location>
        <begin position="29"/>
        <end position="49"/>
    </location>
</feature>
<keyword evidence="1" id="KW-0812">Transmembrane</keyword>
<accession>M6KEE4</accession>
<keyword evidence="1" id="KW-0472">Membrane</keyword>
<evidence type="ECO:0000256" key="1">
    <source>
        <dbReference type="SAM" id="Phobius"/>
    </source>
</evidence>
<dbReference type="Proteomes" id="UP000012137">
    <property type="component" value="Unassembled WGS sequence"/>
</dbReference>
<organism evidence="2 3">
    <name type="scientific">Leptospira interrogans serovar Pyrogenes str. L0374</name>
    <dbReference type="NCBI Taxonomy" id="1049928"/>
    <lineage>
        <taxon>Bacteria</taxon>
        <taxon>Pseudomonadati</taxon>
        <taxon>Spirochaetota</taxon>
        <taxon>Spirochaetia</taxon>
        <taxon>Leptospirales</taxon>
        <taxon>Leptospiraceae</taxon>
        <taxon>Leptospira</taxon>
    </lineage>
</organism>
<name>M6KEE4_LEPIR</name>
<reference evidence="2 3" key="1">
    <citation type="submission" date="2013-01" db="EMBL/GenBank/DDBJ databases">
        <authorList>
            <person name="Harkins D.M."/>
            <person name="Durkin A.S."/>
            <person name="Brinkac L.M."/>
            <person name="Haft D.H."/>
            <person name="Selengut J.D."/>
            <person name="Sanka R."/>
            <person name="DePew J."/>
            <person name="Purushe J."/>
            <person name="Peacock S.J."/>
            <person name="Thaipadungpanit J."/>
            <person name="Wuthiekanun V.W."/>
            <person name="Day N.P."/>
            <person name="Vinetz J.M."/>
            <person name="Sutton G.G."/>
            <person name="Nierman W.C."/>
            <person name="Fouts D.E."/>
        </authorList>
    </citation>
    <scope>NUCLEOTIDE SEQUENCE [LARGE SCALE GENOMIC DNA]</scope>
    <source>
        <strain evidence="2 3">L0374</strain>
    </source>
</reference>
<comment type="caution">
    <text evidence="2">The sequence shown here is derived from an EMBL/GenBank/DDBJ whole genome shotgun (WGS) entry which is preliminary data.</text>
</comment>
<dbReference type="EMBL" id="AHMZ02000027">
    <property type="protein sequence ID" value="EMN32539.1"/>
    <property type="molecule type" value="Genomic_DNA"/>
</dbReference>
<evidence type="ECO:0000313" key="2">
    <source>
        <dbReference type="EMBL" id="EMN32539.1"/>
    </source>
</evidence>
<proteinExistence type="predicted"/>
<protein>
    <submittedName>
        <fullName evidence="2">Uncharacterized protein</fullName>
    </submittedName>
</protein>
<sequence>MRKNQIGKRHVILLSFSIDNSLLDSSWDWYFDFYFCISAYVFFFLSFWIRNRETLRKAIQAQKTLDQEKKSILSQ</sequence>
<evidence type="ECO:0000313" key="3">
    <source>
        <dbReference type="Proteomes" id="UP000012137"/>
    </source>
</evidence>
<gene>
    <name evidence="2" type="ORF">LEP1GSC083_1923</name>
</gene>